<dbReference type="AlphaFoldDB" id="A0A2B4R3U5"/>
<feature type="region of interest" description="Disordered" evidence="1">
    <location>
        <begin position="64"/>
        <end position="118"/>
    </location>
</feature>
<protein>
    <submittedName>
        <fullName evidence="2">Uncharacterized protein</fullName>
    </submittedName>
</protein>
<organism evidence="2 3">
    <name type="scientific">Stylophora pistillata</name>
    <name type="common">Smooth cauliflower coral</name>
    <dbReference type="NCBI Taxonomy" id="50429"/>
    <lineage>
        <taxon>Eukaryota</taxon>
        <taxon>Metazoa</taxon>
        <taxon>Cnidaria</taxon>
        <taxon>Anthozoa</taxon>
        <taxon>Hexacorallia</taxon>
        <taxon>Scleractinia</taxon>
        <taxon>Astrocoeniina</taxon>
        <taxon>Pocilloporidae</taxon>
        <taxon>Stylophora</taxon>
    </lineage>
</organism>
<gene>
    <name evidence="2" type="ORF">AWC38_SpisGene25492</name>
</gene>
<evidence type="ECO:0000313" key="3">
    <source>
        <dbReference type="Proteomes" id="UP000225706"/>
    </source>
</evidence>
<dbReference type="EMBL" id="LSMT01004010">
    <property type="protein sequence ID" value="PFX11067.1"/>
    <property type="molecule type" value="Genomic_DNA"/>
</dbReference>
<accession>A0A2B4R3U5</accession>
<feature type="compositionally biased region" description="Basic and acidic residues" evidence="1">
    <location>
        <begin position="72"/>
        <end position="88"/>
    </location>
</feature>
<dbReference type="Proteomes" id="UP000225706">
    <property type="component" value="Unassembled WGS sequence"/>
</dbReference>
<name>A0A2B4R3U5_STYPI</name>
<feature type="non-terminal residue" evidence="2">
    <location>
        <position position="1"/>
    </location>
</feature>
<feature type="compositionally biased region" description="Basic and acidic residues" evidence="1">
    <location>
        <begin position="96"/>
        <end position="118"/>
    </location>
</feature>
<comment type="caution">
    <text evidence="2">The sequence shown here is derived from an EMBL/GenBank/DDBJ whole genome shotgun (WGS) entry which is preliminary data.</text>
</comment>
<evidence type="ECO:0000313" key="2">
    <source>
        <dbReference type="EMBL" id="PFX11067.1"/>
    </source>
</evidence>
<reference evidence="3" key="1">
    <citation type="journal article" date="2017" name="bioRxiv">
        <title>Comparative analysis of the genomes of Stylophora pistillata and Acropora digitifera provides evidence for extensive differences between species of corals.</title>
        <authorList>
            <person name="Voolstra C.R."/>
            <person name="Li Y."/>
            <person name="Liew Y.J."/>
            <person name="Baumgarten S."/>
            <person name="Zoccola D."/>
            <person name="Flot J.-F."/>
            <person name="Tambutte S."/>
            <person name="Allemand D."/>
            <person name="Aranda M."/>
        </authorList>
    </citation>
    <scope>NUCLEOTIDE SEQUENCE [LARGE SCALE GENOMIC DNA]</scope>
</reference>
<sequence length="118" mass="14247">AENLHLVEDREEIEGMHKSCYELITKYKPIVFVPQITRLEEKHVEDQRNIKRMVEEKMQAQKKQAETAISAARERSAAEKERYLRQQRELQTQIDAAKRKQQEDEQTIKNLRERLRRM</sequence>
<evidence type="ECO:0000256" key="1">
    <source>
        <dbReference type="SAM" id="MobiDB-lite"/>
    </source>
</evidence>
<keyword evidence="3" id="KW-1185">Reference proteome</keyword>
<proteinExistence type="predicted"/>